<proteinExistence type="predicted"/>
<feature type="chain" id="PRO_5012014518" evidence="1">
    <location>
        <begin position="22"/>
        <end position="279"/>
    </location>
</feature>
<dbReference type="EMBL" id="FZNT01000001">
    <property type="protein sequence ID" value="SNR34689.1"/>
    <property type="molecule type" value="Genomic_DNA"/>
</dbReference>
<keyword evidence="1" id="KW-0732">Signal</keyword>
<dbReference type="SUPFAM" id="SSF56925">
    <property type="entry name" value="OMPA-like"/>
    <property type="match status" value="1"/>
</dbReference>
<reference evidence="2 3" key="1">
    <citation type="submission" date="2017-06" db="EMBL/GenBank/DDBJ databases">
        <authorList>
            <person name="Kim H.J."/>
            <person name="Triplett B.A."/>
        </authorList>
    </citation>
    <scope>NUCLEOTIDE SEQUENCE [LARGE SCALE GENOMIC DNA]</scope>
    <source>
        <strain evidence="2 3">DSM 29150</strain>
    </source>
</reference>
<evidence type="ECO:0000313" key="2">
    <source>
        <dbReference type="EMBL" id="SNR34689.1"/>
    </source>
</evidence>
<dbReference type="Proteomes" id="UP000198384">
    <property type="component" value="Unassembled WGS sequence"/>
</dbReference>
<organism evidence="2 3">
    <name type="scientific">Lutibacter agarilyticus</name>
    <dbReference type="NCBI Taxonomy" id="1109740"/>
    <lineage>
        <taxon>Bacteria</taxon>
        <taxon>Pseudomonadati</taxon>
        <taxon>Bacteroidota</taxon>
        <taxon>Flavobacteriia</taxon>
        <taxon>Flavobacteriales</taxon>
        <taxon>Flavobacteriaceae</taxon>
        <taxon>Lutibacter</taxon>
    </lineage>
</organism>
<sequence>MKKIIVCISFFLLISTHFTNAQTNNSFTKNKILTSKFQIGVGLFIPTQKVKFGLNAASKNQEIEFGDSFDFKNNSIRPQFYFDWRFSKNWKLSAEYFNANYNKKAVLDEDITINDGEFVFKKGSNVELGYKFGLYRVFVGRTISSGLKHELGGGLGFHITNIGPFIEGNIIVNDNDNEFKTASVSVTAPLPNVALWYYFAPTEKWSFTARLDWFGIKIDEFSGSLWDIGPSARYQLSKHFSVAVDYRYFKLNADIDKDFWNGSFDMSFNGPTLSVLANF</sequence>
<dbReference type="AlphaFoldDB" id="A0A238VMH4"/>
<protein>
    <submittedName>
        <fullName evidence="2">Outer membrane protein beta-barrel domain-containing protein</fullName>
    </submittedName>
</protein>
<name>A0A238VMH4_9FLAO</name>
<feature type="signal peptide" evidence="1">
    <location>
        <begin position="1"/>
        <end position="21"/>
    </location>
</feature>
<evidence type="ECO:0000256" key="1">
    <source>
        <dbReference type="SAM" id="SignalP"/>
    </source>
</evidence>
<gene>
    <name evidence="2" type="ORF">SAMN06265371_101556</name>
</gene>
<keyword evidence="3" id="KW-1185">Reference proteome</keyword>
<dbReference type="RefSeq" id="WP_089380190.1">
    <property type="nucleotide sequence ID" value="NZ_FZNT01000001.1"/>
</dbReference>
<evidence type="ECO:0000313" key="3">
    <source>
        <dbReference type="Proteomes" id="UP000198384"/>
    </source>
</evidence>
<dbReference type="InterPro" id="IPR011250">
    <property type="entry name" value="OMP/PagP_B-barrel"/>
</dbReference>
<accession>A0A238VMH4</accession>